<dbReference type="Proteomes" id="UP001465755">
    <property type="component" value="Unassembled WGS sequence"/>
</dbReference>
<reference evidence="4 5" key="1">
    <citation type="journal article" date="2024" name="Nat. Commun.">
        <title>Phylogenomics reveals the evolutionary origins of lichenization in chlorophyte algae.</title>
        <authorList>
            <person name="Puginier C."/>
            <person name="Libourel C."/>
            <person name="Otte J."/>
            <person name="Skaloud P."/>
            <person name="Haon M."/>
            <person name="Grisel S."/>
            <person name="Petersen M."/>
            <person name="Berrin J.G."/>
            <person name="Delaux P.M."/>
            <person name="Dal Grande F."/>
            <person name="Keller J."/>
        </authorList>
    </citation>
    <scope>NUCLEOTIDE SEQUENCE [LARGE SCALE GENOMIC DNA]</scope>
    <source>
        <strain evidence="4 5">SAG 2036</strain>
    </source>
</reference>
<dbReference type="GO" id="GO:0018773">
    <property type="term" value="F:acetylpyruvate hydrolase activity"/>
    <property type="evidence" value="ECO:0007669"/>
    <property type="project" value="TreeGrafter"/>
</dbReference>
<gene>
    <name evidence="4" type="ORF">WJX73_009974</name>
</gene>
<name>A0AAW1NQF5_9CHLO</name>
<accession>A0AAW1NQF5</accession>
<sequence length="234" mass="25670">MLSGRTSLRLQADFIRIASVGSFSRAQSSTPVVDKIVCIGKNYLEHARELGDAVPDKPVIFNKPWSCAVACAASGDTVNVTLPENRGVVHFETEIVVKVGPNNTIADATLGLDMTLRELQSQLKKNSHPWEIGKIFPGAAVIGPWCGLDLQQYMDREFSLQLDGQLRQKGTGSQMRMKPNDMIAYISEYFEVVEGDLIFTGTPAGVGPVRNGQTAHISWRDLLSFDVQFLPPHA</sequence>
<proteinExistence type="inferred from homology"/>
<dbReference type="GO" id="GO:0046872">
    <property type="term" value="F:metal ion binding"/>
    <property type="evidence" value="ECO:0007669"/>
    <property type="project" value="UniProtKB-KW"/>
</dbReference>
<dbReference type="PANTHER" id="PTHR11820">
    <property type="entry name" value="ACYLPYRUVASE"/>
    <property type="match status" value="1"/>
</dbReference>
<comment type="caution">
    <text evidence="4">The sequence shown here is derived from an EMBL/GenBank/DDBJ whole genome shotgun (WGS) entry which is preliminary data.</text>
</comment>
<keyword evidence="5" id="KW-1185">Reference proteome</keyword>
<evidence type="ECO:0000256" key="1">
    <source>
        <dbReference type="ARBA" id="ARBA00010211"/>
    </source>
</evidence>
<dbReference type="EMBL" id="JALJOQ010000134">
    <property type="protein sequence ID" value="KAK9794925.1"/>
    <property type="molecule type" value="Genomic_DNA"/>
</dbReference>
<dbReference type="PANTHER" id="PTHR11820:SF7">
    <property type="entry name" value="ACYLPYRUVASE FAHD1, MITOCHONDRIAL"/>
    <property type="match status" value="1"/>
</dbReference>
<dbReference type="Pfam" id="PF01557">
    <property type="entry name" value="FAA_hydrolase"/>
    <property type="match status" value="1"/>
</dbReference>
<comment type="similarity">
    <text evidence="1">Belongs to the FAH family.</text>
</comment>
<feature type="domain" description="Fumarylacetoacetase-like C-terminal" evidence="3">
    <location>
        <begin position="35"/>
        <end position="221"/>
    </location>
</feature>
<evidence type="ECO:0000313" key="4">
    <source>
        <dbReference type="EMBL" id="KAK9794925.1"/>
    </source>
</evidence>
<evidence type="ECO:0000313" key="5">
    <source>
        <dbReference type="Proteomes" id="UP001465755"/>
    </source>
</evidence>
<protein>
    <recommendedName>
        <fullName evidence="3">Fumarylacetoacetase-like C-terminal domain-containing protein</fullName>
    </recommendedName>
</protein>
<dbReference type="InterPro" id="IPR036663">
    <property type="entry name" value="Fumarylacetoacetase_C_sf"/>
</dbReference>
<dbReference type="InterPro" id="IPR011234">
    <property type="entry name" value="Fumarylacetoacetase-like_C"/>
</dbReference>
<dbReference type="SUPFAM" id="SSF56529">
    <property type="entry name" value="FAH"/>
    <property type="match status" value="1"/>
</dbReference>
<evidence type="ECO:0000256" key="2">
    <source>
        <dbReference type="ARBA" id="ARBA00022723"/>
    </source>
</evidence>
<organism evidence="4 5">
    <name type="scientific">Symbiochloris irregularis</name>
    <dbReference type="NCBI Taxonomy" id="706552"/>
    <lineage>
        <taxon>Eukaryota</taxon>
        <taxon>Viridiplantae</taxon>
        <taxon>Chlorophyta</taxon>
        <taxon>core chlorophytes</taxon>
        <taxon>Trebouxiophyceae</taxon>
        <taxon>Trebouxiales</taxon>
        <taxon>Trebouxiaceae</taxon>
        <taxon>Symbiochloris</taxon>
    </lineage>
</organism>
<evidence type="ECO:0000259" key="3">
    <source>
        <dbReference type="Pfam" id="PF01557"/>
    </source>
</evidence>
<dbReference type="Gene3D" id="3.90.850.10">
    <property type="entry name" value="Fumarylacetoacetase-like, C-terminal domain"/>
    <property type="match status" value="1"/>
</dbReference>
<keyword evidence="2" id="KW-0479">Metal-binding</keyword>
<dbReference type="AlphaFoldDB" id="A0AAW1NQF5"/>